<organism evidence="2 3">
    <name type="scientific">Nostoc punctiforme NIES-2108</name>
    <dbReference type="NCBI Taxonomy" id="1356359"/>
    <lineage>
        <taxon>Bacteria</taxon>
        <taxon>Bacillati</taxon>
        <taxon>Cyanobacteriota</taxon>
        <taxon>Cyanophyceae</taxon>
        <taxon>Nostocales</taxon>
        <taxon>Nostocaceae</taxon>
        <taxon>Nostoc</taxon>
    </lineage>
</organism>
<protein>
    <recommendedName>
        <fullName evidence="1">IraD/Gp25-like domain-containing protein</fullName>
    </recommendedName>
</protein>
<dbReference type="Pfam" id="PF04965">
    <property type="entry name" value="GPW_gp25"/>
    <property type="match status" value="1"/>
</dbReference>
<dbReference type="SUPFAM" id="SSF160719">
    <property type="entry name" value="gpW/gp25-like"/>
    <property type="match status" value="1"/>
</dbReference>
<gene>
    <name evidence="2" type="ORF">A6769_28250</name>
</gene>
<dbReference type="EMBL" id="LXQE01000166">
    <property type="protein sequence ID" value="RCJ32429.1"/>
    <property type="molecule type" value="Genomic_DNA"/>
</dbReference>
<dbReference type="Proteomes" id="UP000252085">
    <property type="component" value="Unassembled WGS sequence"/>
</dbReference>
<evidence type="ECO:0000259" key="1">
    <source>
        <dbReference type="Pfam" id="PF04965"/>
    </source>
</evidence>
<comment type="caution">
    <text evidence="2">The sequence shown here is derived from an EMBL/GenBank/DDBJ whole genome shotgun (WGS) entry which is preliminary data.</text>
</comment>
<name>A0A367R8I2_NOSPU</name>
<dbReference type="InterPro" id="IPR007048">
    <property type="entry name" value="IraD/Gp25-like"/>
</dbReference>
<reference evidence="2 3" key="1">
    <citation type="submission" date="2016-04" db="EMBL/GenBank/DDBJ databases">
        <authorList>
            <person name="Evans L.H."/>
            <person name="Alamgir A."/>
            <person name="Owens N."/>
            <person name="Weber N.D."/>
            <person name="Virtaneva K."/>
            <person name="Barbian K."/>
            <person name="Babar A."/>
            <person name="Rosenke K."/>
        </authorList>
    </citation>
    <scope>NUCLEOTIDE SEQUENCE [LARGE SCALE GENOMIC DNA]</scope>
    <source>
        <strain evidence="2">NIES-2108</strain>
    </source>
</reference>
<accession>A0A367R8I2</accession>
<evidence type="ECO:0000313" key="2">
    <source>
        <dbReference type="EMBL" id="RCJ32429.1"/>
    </source>
</evidence>
<feature type="domain" description="IraD/Gp25-like" evidence="1">
    <location>
        <begin position="20"/>
        <end position="107"/>
    </location>
</feature>
<sequence length="120" mass="13526">MNIDFPFHFDRNYHTASTSDENQHIRDLIEQLLFTTPGERVNRPDFGSGVLSLIFAPNSPELAKAMEITIQASIEQWLGDLIDLQTLEVTSVDSSLYIVVEYFVQSSGETQTATFRTTVP</sequence>
<dbReference type="Gene3D" id="3.10.450.40">
    <property type="match status" value="1"/>
</dbReference>
<dbReference type="AlphaFoldDB" id="A0A367R8I2"/>
<proteinExistence type="predicted"/>
<evidence type="ECO:0000313" key="3">
    <source>
        <dbReference type="Proteomes" id="UP000252085"/>
    </source>
</evidence>